<dbReference type="EMBL" id="BARS01031657">
    <property type="protein sequence ID" value="GAG20623.1"/>
    <property type="molecule type" value="Genomic_DNA"/>
</dbReference>
<keyword evidence="1" id="KW-0812">Transmembrane</keyword>
<keyword evidence="1" id="KW-0472">Membrane</keyword>
<organism evidence="2">
    <name type="scientific">marine sediment metagenome</name>
    <dbReference type="NCBI Taxonomy" id="412755"/>
    <lineage>
        <taxon>unclassified sequences</taxon>
        <taxon>metagenomes</taxon>
        <taxon>ecological metagenomes</taxon>
    </lineage>
</organism>
<feature type="transmembrane region" description="Helical" evidence="1">
    <location>
        <begin position="20"/>
        <end position="39"/>
    </location>
</feature>
<evidence type="ECO:0000256" key="1">
    <source>
        <dbReference type="SAM" id="Phobius"/>
    </source>
</evidence>
<dbReference type="AlphaFoldDB" id="X0W7N7"/>
<protein>
    <submittedName>
        <fullName evidence="2">Uncharacterized protein</fullName>
    </submittedName>
</protein>
<gene>
    <name evidence="2" type="ORF">S01H1_49237</name>
</gene>
<comment type="caution">
    <text evidence="2">The sequence shown here is derived from an EMBL/GenBank/DDBJ whole genome shotgun (WGS) entry which is preliminary data.</text>
</comment>
<accession>X0W7N7</accession>
<keyword evidence="1" id="KW-1133">Transmembrane helix</keyword>
<name>X0W7N7_9ZZZZ</name>
<sequence length="255" mass="28908">EIREMIKKGSNFFEEHIEKIVLAIVGLICLWLLITRVFLSPNVVSYDNRKFGPVDIDTHIGEQAELLEDKLNDKPEPGQPYKKQVDGLIALLNSAIDNIDTTLYPPIPPNTLIDVGDNPAYRIPQIGEVNDVVVERIRAAAYVPTEEIDEENVYDSTNSEPNDIDFVTVEAKFDVARLMRSFYGSFAGEDVPEEWRDPCLANPAFAAVQLQRQELLADGSWSDWQIVPRTKIDHRRKMFEAMEKVEKLPLVGIKA</sequence>
<reference evidence="2" key="1">
    <citation type="journal article" date="2014" name="Front. Microbiol.">
        <title>High frequency of phylogenetically diverse reductive dehalogenase-homologous genes in deep subseafloor sedimentary metagenomes.</title>
        <authorList>
            <person name="Kawai M."/>
            <person name="Futagami T."/>
            <person name="Toyoda A."/>
            <person name="Takaki Y."/>
            <person name="Nishi S."/>
            <person name="Hori S."/>
            <person name="Arai W."/>
            <person name="Tsubouchi T."/>
            <person name="Morono Y."/>
            <person name="Uchiyama I."/>
            <person name="Ito T."/>
            <person name="Fujiyama A."/>
            <person name="Inagaki F."/>
            <person name="Takami H."/>
        </authorList>
    </citation>
    <scope>NUCLEOTIDE SEQUENCE</scope>
    <source>
        <strain evidence="2">Expedition CK06-06</strain>
    </source>
</reference>
<evidence type="ECO:0000313" key="2">
    <source>
        <dbReference type="EMBL" id="GAG20623.1"/>
    </source>
</evidence>
<proteinExistence type="predicted"/>
<feature type="non-terminal residue" evidence="2">
    <location>
        <position position="1"/>
    </location>
</feature>